<keyword evidence="2" id="KW-1185">Reference proteome</keyword>
<dbReference type="EMBL" id="JBEAFC010000002">
    <property type="protein sequence ID" value="KAL1567137.1"/>
    <property type="molecule type" value="Genomic_DNA"/>
</dbReference>
<organism evidence="1 2">
    <name type="scientific">Salvia divinorum</name>
    <name type="common">Maria pastora</name>
    <name type="synonym">Diviner's sage</name>
    <dbReference type="NCBI Taxonomy" id="28513"/>
    <lineage>
        <taxon>Eukaryota</taxon>
        <taxon>Viridiplantae</taxon>
        <taxon>Streptophyta</taxon>
        <taxon>Embryophyta</taxon>
        <taxon>Tracheophyta</taxon>
        <taxon>Spermatophyta</taxon>
        <taxon>Magnoliopsida</taxon>
        <taxon>eudicotyledons</taxon>
        <taxon>Gunneridae</taxon>
        <taxon>Pentapetalae</taxon>
        <taxon>asterids</taxon>
        <taxon>lamiids</taxon>
        <taxon>Lamiales</taxon>
        <taxon>Lamiaceae</taxon>
        <taxon>Nepetoideae</taxon>
        <taxon>Mentheae</taxon>
        <taxon>Salviinae</taxon>
        <taxon>Salvia</taxon>
        <taxon>Salvia subgen. Calosphace</taxon>
    </lineage>
</organism>
<protein>
    <submittedName>
        <fullName evidence="1">Uncharacterized protein</fullName>
    </submittedName>
</protein>
<evidence type="ECO:0000313" key="2">
    <source>
        <dbReference type="Proteomes" id="UP001567538"/>
    </source>
</evidence>
<accession>A0ABD1IFM1</accession>
<proteinExistence type="predicted"/>
<dbReference type="AlphaFoldDB" id="A0ABD1IFM1"/>
<comment type="caution">
    <text evidence="1">The sequence shown here is derived from an EMBL/GenBank/DDBJ whole genome shotgun (WGS) entry which is preliminary data.</text>
</comment>
<gene>
    <name evidence="1" type="ORF">AAHA92_02651</name>
</gene>
<reference evidence="1 2" key="1">
    <citation type="submission" date="2024-06" db="EMBL/GenBank/DDBJ databases">
        <title>A chromosome level genome sequence of Diviner's sage (Salvia divinorum).</title>
        <authorList>
            <person name="Ford S.A."/>
            <person name="Ro D.-K."/>
            <person name="Ness R.W."/>
            <person name="Phillips M.A."/>
        </authorList>
    </citation>
    <scope>NUCLEOTIDE SEQUENCE [LARGE SCALE GENOMIC DNA]</scope>
    <source>
        <strain evidence="1">SAF-2024a</strain>
        <tissue evidence="1">Leaf</tissue>
    </source>
</reference>
<evidence type="ECO:0000313" key="1">
    <source>
        <dbReference type="EMBL" id="KAL1567137.1"/>
    </source>
</evidence>
<name>A0ABD1IFM1_SALDI</name>
<dbReference type="Proteomes" id="UP001567538">
    <property type="component" value="Unassembled WGS sequence"/>
</dbReference>
<sequence>MSPTPSTELAIAAVSAFETLRQRCGAVSPSVAVWDQLSWSSDAESHSSSSIADSHSSSSDVRFCHLRRRLSSD</sequence>